<dbReference type="InterPro" id="IPR036201">
    <property type="entry name" value="Pacifastin_dom_sf"/>
</dbReference>
<keyword evidence="5 7" id="KW-1015">Disulfide bond</keyword>
<evidence type="ECO:0000256" key="5">
    <source>
        <dbReference type="ARBA" id="ARBA00023157"/>
    </source>
</evidence>
<keyword evidence="2" id="KW-0964">Secreted</keyword>
<evidence type="ECO:0000256" key="1">
    <source>
        <dbReference type="ARBA" id="ARBA00004613"/>
    </source>
</evidence>
<dbReference type="AlphaFoldDB" id="A0A9N9RBB8"/>
<dbReference type="OrthoDB" id="6924686at2759"/>
<feature type="disulfide bond" evidence="7">
    <location>
        <begin position="569"/>
        <end position="584"/>
    </location>
</feature>
<comment type="similarity">
    <text evidence="6 7">Belongs to the protease inhibitor I19 family.</text>
</comment>
<keyword evidence="4 7" id="KW-0722">Serine protease inhibitor</keyword>
<protein>
    <recommendedName>
        <fullName evidence="9">Pacifastin domain-containing protein</fullName>
    </recommendedName>
</protein>
<proteinExistence type="inferred from homology"/>
<reference evidence="10" key="2">
    <citation type="submission" date="2022-10" db="EMBL/GenBank/DDBJ databases">
        <authorList>
            <consortium name="ENA_rothamsted_submissions"/>
            <consortium name="culmorum"/>
            <person name="King R."/>
        </authorList>
    </citation>
    <scope>NUCLEOTIDE SEQUENCE</scope>
</reference>
<dbReference type="GO" id="GO:0005576">
    <property type="term" value="C:extracellular region"/>
    <property type="evidence" value="ECO:0007669"/>
    <property type="project" value="UniProtKB-SubCell"/>
</dbReference>
<sequence length="763" mass="85527">MLMSVIFIALASQFQIALGTKHACVPNTEFVLNGQLCFCDKEGWWNKSDCSAIGRRTCTPGQIIWQGCNQCICQENQQLICNNEACYGDTSSEDTHKSDLILPNFEFSVNNDSTYSWCTPYKSFYVNCSICVCSATGKTSEAHCVKDHSCPNQPSSNSDFLTSINKNICIPKVMYLFSCIHCLCSDGGYFILNQCVETCHRPQQSQMTRRCISRTFYMKDCNVCWCTEDGVADDKYCTKNICNKASSYKSLESLKTVRRKCQPYTFAKPRCFYCTCDANGNLNENACLESDCIKSEYFKYDLTKQTCSPGEMVPICQECFCLRGELTNQSYCSQVCSYQSKLSILEKMLMDNQGNTEIIEKEYIQHTSEGDSCQPNSVYLDHNRFCLCPENGSTNFKLCTSIIEDTNINKPNDAFSSIAVNTSLSISCEPSSFVEIDCNTCYCGKNGKIDPKWCTNDDCDAKRIIQIGQTSLRDSVIDKINDTCVPGSVTRVGCNFCICPQSGIAKERACTKNVCSDFQEVYDEKFVCEPLAYYLVDCNVCLCPHDGVKNVEKCTKKVCEKTILRSDSCTPGQFFSNECNVCVCPPNGNKADRVCTRHKCSDLDTPWRKIFRLSQSLLDSKTIQAAPVVKQDLDFCFSGEEFEIDCRICVCPDVGLKSHATCSDDVCDEKNNQDNNRLDVSIEIVTDNTGTTVADTEVDESPIPHNHTIYKCTKPGKVLDECYICECKHDVIIEEHCFKSDADECENAKASFLDTVNKVVLVS</sequence>
<dbReference type="SUPFAM" id="SSF57283">
    <property type="entry name" value="PMP inhibitors"/>
    <property type="match status" value="3"/>
</dbReference>
<name>A0A9N9RBB8_9NEOP</name>
<feature type="domain" description="Pacifastin" evidence="9">
    <location>
        <begin position="566"/>
        <end position="603"/>
    </location>
</feature>
<organism evidence="10 11">
    <name type="scientific">Diatraea saccharalis</name>
    <name type="common">sugarcane borer</name>
    <dbReference type="NCBI Taxonomy" id="40085"/>
    <lineage>
        <taxon>Eukaryota</taxon>
        <taxon>Metazoa</taxon>
        <taxon>Ecdysozoa</taxon>
        <taxon>Arthropoda</taxon>
        <taxon>Hexapoda</taxon>
        <taxon>Insecta</taxon>
        <taxon>Pterygota</taxon>
        <taxon>Neoptera</taxon>
        <taxon>Endopterygota</taxon>
        <taxon>Lepidoptera</taxon>
        <taxon>Glossata</taxon>
        <taxon>Ditrysia</taxon>
        <taxon>Pyraloidea</taxon>
        <taxon>Crambidae</taxon>
        <taxon>Crambinae</taxon>
        <taxon>Diatraea</taxon>
    </lineage>
</organism>
<gene>
    <name evidence="10" type="ORF">DIATSA_LOCUS10425</name>
</gene>
<accession>A0A9N9RBB8</accession>
<comment type="subcellular location">
    <subcellularLocation>
        <location evidence="1">Secreted</location>
    </subcellularLocation>
</comment>
<evidence type="ECO:0000256" key="6">
    <source>
        <dbReference type="ARBA" id="ARBA00029459"/>
    </source>
</evidence>
<evidence type="ECO:0000256" key="7">
    <source>
        <dbReference type="PROSITE-ProRule" id="PRU00776"/>
    </source>
</evidence>
<evidence type="ECO:0000256" key="2">
    <source>
        <dbReference type="ARBA" id="ARBA00022525"/>
    </source>
</evidence>
<feature type="chain" id="PRO_5040253829" description="Pacifastin domain-containing protein" evidence="8">
    <location>
        <begin position="20"/>
        <end position="763"/>
    </location>
</feature>
<reference evidence="10" key="1">
    <citation type="submission" date="2021-12" db="EMBL/GenBank/DDBJ databases">
        <authorList>
            <person name="King R."/>
        </authorList>
    </citation>
    <scope>NUCLEOTIDE SEQUENCE</scope>
</reference>
<comment type="caution">
    <text evidence="7">Lacks conserved residue(s) required for the propagation of feature annotation.</text>
</comment>
<dbReference type="PROSITE" id="PS51446">
    <property type="entry name" value="PACIFASTIN"/>
    <property type="match status" value="1"/>
</dbReference>
<keyword evidence="8" id="KW-0732">Signal</keyword>
<evidence type="ECO:0000313" key="11">
    <source>
        <dbReference type="Proteomes" id="UP001153714"/>
    </source>
</evidence>
<dbReference type="GO" id="GO:0004867">
    <property type="term" value="F:serine-type endopeptidase inhibitor activity"/>
    <property type="evidence" value="ECO:0007669"/>
    <property type="project" value="UniProtKB-UniRule"/>
</dbReference>
<dbReference type="EMBL" id="OU893336">
    <property type="protein sequence ID" value="CAG9792940.1"/>
    <property type="molecule type" value="Genomic_DNA"/>
</dbReference>
<evidence type="ECO:0000256" key="4">
    <source>
        <dbReference type="ARBA" id="ARBA00022900"/>
    </source>
</evidence>
<keyword evidence="3 7" id="KW-0646">Protease inhibitor</keyword>
<evidence type="ECO:0000313" key="10">
    <source>
        <dbReference type="EMBL" id="CAG9792940.1"/>
    </source>
</evidence>
<evidence type="ECO:0000259" key="9">
    <source>
        <dbReference type="PROSITE" id="PS51446"/>
    </source>
</evidence>
<keyword evidence="11" id="KW-1185">Reference proteome</keyword>
<evidence type="ECO:0000256" key="3">
    <source>
        <dbReference type="ARBA" id="ARBA00022690"/>
    </source>
</evidence>
<dbReference type="Proteomes" id="UP001153714">
    <property type="component" value="Chromosome 5"/>
</dbReference>
<feature type="signal peptide" evidence="8">
    <location>
        <begin position="1"/>
        <end position="19"/>
    </location>
</feature>
<dbReference type="InterPro" id="IPR008037">
    <property type="entry name" value="Pacifastin_dom"/>
</dbReference>
<evidence type="ECO:0000256" key="8">
    <source>
        <dbReference type="SAM" id="SignalP"/>
    </source>
</evidence>